<keyword evidence="3" id="KW-1185">Reference proteome</keyword>
<feature type="domain" description="eCIS core" evidence="1">
    <location>
        <begin position="47"/>
        <end position="112"/>
    </location>
</feature>
<reference evidence="2 3" key="1">
    <citation type="journal article" date="2019" name="Environ. Microbiol.">
        <title>Species interactions and distinct microbial communities in high Arctic permafrost affected cryosols are associated with the CH4 and CO2 gas fluxes.</title>
        <authorList>
            <person name="Altshuler I."/>
            <person name="Hamel J."/>
            <person name="Turney S."/>
            <person name="Magnuson E."/>
            <person name="Levesque R."/>
            <person name="Greer C."/>
            <person name="Whyte L.G."/>
        </authorList>
    </citation>
    <scope>NUCLEOTIDE SEQUENCE [LARGE SCALE GENOMIC DNA]</scope>
    <source>
        <strain evidence="2 3">42</strain>
    </source>
</reference>
<proteinExistence type="predicted"/>
<dbReference type="EMBL" id="RCZH01000006">
    <property type="protein sequence ID" value="TPG40836.1"/>
    <property type="molecule type" value="Genomic_DNA"/>
</dbReference>
<gene>
    <name evidence="2" type="ORF">EAH81_10865</name>
</gene>
<organism evidence="2 3">
    <name type="scientific">Flavobacterium pectinovorum</name>
    <dbReference type="NCBI Taxonomy" id="29533"/>
    <lineage>
        <taxon>Bacteria</taxon>
        <taxon>Pseudomonadati</taxon>
        <taxon>Bacteroidota</taxon>
        <taxon>Flavobacteriia</taxon>
        <taxon>Flavobacteriales</taxon>
        <taxon>Flavobacteriaceae</taxon>
        <taxon>Flavobacterium</taxon>
    </lineage>
</organism>
<sequence length="352" mass="38235">MENSYEKAKTQAVANTLNERTVQNKAKELQDNRPASLLQRKVNNTGLPNNLKSGIENLSGHSMDDVKVHYNSDKPAQLNAHAYAQGTDIHIASGQEKHLPHEAWHVIQQKQGRVKPTLQMKGKVNVNDDKGLENEADVMGAKALQTKSKSESAKVSTNNKSVQNNSIAQLLSATNKEGTVLDVVYSDGKVSLTSNEKEIGYVNYTSIGMGVVSQDYIKVESSFGRQGISYLLTYLAASQGGHSIMYLGGGSLSESGALVAKKFGFKNYEPKKDEEGGFWSCFTSCFTSCFGSKKAGASAPLLPKGNTGLLDYAYKTQADQAGGKIPPIKWIEIETLVTQATEKVKQYGWTIS</sequence>
<dbReference type="AlphaFoldDB" id="A0A502EWM3"/>
<dbReference type="RefSeq" id="WP_140506772.1">
    <property type="nucleotide sequence ID" value="NZ_RCZH01000006.1"/>
</dbReference>
<dbReference type="OrthoDB" id="292792at2"/>
<name>A0A502EWM3_9FLAO</name>
<accession>A0A502EWM3</accession>
<evidence type="ECO:0000313" key="2">
    <source>
        <dbReference type="EMBL" id="TPG40836.1"/>
    </source>
</evidence>
<protein>
    <submittedName>
        <fullName evidence="2">DUF4157 domain-containing protein</fullName>
    </submittedName>
</protein>
<dbReference type="Proteomes" id="UP000319700">
    <property type="component" value="Unassembled WGS sequence"/>
</dbReference>
<dbReference type="InterPro" id="IPR025295">
    <property type="entry name" value="eCIS_core_dom"/>
</dbReference>
<evidence type="ECO:0000259" key="1">
    <source>
        <dbReference type="Pfam" id="PF13699"/>
    </source>
</evidence>
<comment type="caution">
    <text evidence="2">The sequence shown here is derived from an EMBL/GenBank/DDBJ whole genome shotgun (WGS) entry which is preliminary data.</text>
</comment>
<evidence type="ECO:0000313" key="3">
    <source>
        <dbReference type="Proteomes" id="UP000319700"/>
    </source>
</evidence>
<dbReference type="Pfam" id="PF13699">
    <property type="entry name" value="eCIS_core"/>
    <property type="match status" value="1"/>
</dbReference>